<organism evidence="4 5">
    <name type="scientific">Ammoniphilus resinae</name>
    <dbReference type="NCBI Taxonomy" id="861532"/>
    <lineage>
        <taxon>Bacteria</taxon>
        <taxon>Bacillati</taxon>
        <taxon>Bacillota</taxon>
        <taxon>Bacilli</taxon>
        <taxon>Bacillales</taxon>
        <taxon>Paenibacillaceae</taxon>
        <taxon>Aneurinibacillus group</taxon>
        <taxon>Ammoniphilus</taxon>
    </lineage>
</organism>
<dbReference type="SFLD" id="SFLDG00179">
    <property type="entry name" value="mandelate_racemase"/>
    <property type="match status" value="1"/>
</dbReference>
<dbReference type="SFLD" id="SFLDS00001">
    <property type="entry name" value="Enolase"/>
    <property type="match status" value="1"/>
</dbReference>
<proteinExistence type="predicted"/>
<evidence type="ECO:0000313" key="5">
    <source>
        <dbReference type="Proteomes" id="UP001519343"/>
    </source>
</evidence>
<dbReference type="InterPro" id="IPR034593">
    <property type="entry name" value="DgoD-like"/>
</dbReference>
<dbReference type="SUPFAM" id="SSF54826">
    <property type="entry name" value="Enolase N-terminal domain-like"/>
    <property type="match status" value="1"/>
</dbReference>
<accession>A0ABS4GW83</accession>
<dbReference type="Proteomes" id="UP001519343">
    <property type="component" value="Unassembled WGS sequence"/>
</dbReference>
<keyword evidence="5" id="KW-1185">Reference proteome</keyword>
<dbReference type="PANTHER" id="PTHR48080:SF2">
    <property type="entry name" value="D-GALACTONATE DEHYDRATASE"/>
    <property type="match status" value="1"/>
</dbReference>
<dbReference type="Pfam" id="PF13378">
    <property type="entry name" value="MR_MLE_C"/>
    <property type="match status" value="1"/>
</dbReference>
<dbReference type="RefSeq" id="WP_209812516.1">
    <property type="nucleotide sequence ID" value="NZ_JAGGKT010000022.1"/>
</dbReference>
<dbReference type="InterPro" id="IPR013342">
    <property type="entry name" value="Mandelate_racemase_C"/>
</dbReference>
<dbReference type="InterPro" id="IPR013341">
    <property type="entry name" value="Mandelate_racemase_N_dom"/>
</dbReference>
<evidence type="ECO:0000259" key="3">
    <source>
        <dbReference type="SMART" id="SM00922"/>
    </source>
</evidence>
<comment type="caution">
    <text evidence="4">The sequence shown here is derived from an EMBL/GenBank/DDBJ whole genome shotgun (WGS) entry which is preliminary data.</text>
</comment>
<keyword evidence="1" id="KW-0479">Metal-binding</keyword>
<dbReference type="Gene3D" id="3.20.20.120">
    <property type="entry name" value="Enolase-like C-terminal domain"/>
    <property type="match status" value="1"/>
</dbReference>
<dbReference type="PANTHER" id="PTHR48080">
    <property type="entry name" value="D-GALACTONATE DEHYDRATASE-RELATED"/>
    <property type="match status" value="1"/>
</dbReference>
<reference evidence="4 5" key="1">
    <citation type="submission" date="2021-03" db="EMBL/GenBank/DDBJ databases">
        <title>Genomic Encyclopedia of Type Strains, Phase IV (KMG-IV): sequencing the most valuable type-strain genomes for metagenomic binning, comparative biology and taxonomic classification.</title>
        <authorList>
            <person name="Goeker M."/>
        </authorList>
    </citation>
    <scope>NUCLEOTIDE SEQUENCE [LARGE SCALE GENOMIC DNA]</scope>
    <source>
        <strain evidence="4 5">DSM 24738</strain>
    </source>
</reference>
<name>A0ABS4GW83_9BACL</name>
<dbReference type="EMBL" id="JAGGKT010000022">
    <property type="protein sequence ID" value="MBP1934534.1"/>
    <property type="molecule type" value="Genomic_DNA"/>
</dbReference>
<sequence length="401" mass="45220">MKITKIETILIEEFPNICFVQVHTDEGFVGLGETYFGAEAVSAWIHDMGANVLLGKDPLTIDKHWQDLVGFVGARSTGIENRGRSALDVALWDILGQVSNQPIYQLLGGATRDKIQAYNTCAGYQYTRKRPKHASLPVDNWNTHIEEGPYEDLEGFLYRADELAESLISEGFMGMKIWPLDPFAEATKGRYISMEDLKKAIEPFEKIRKRVGDKIEIMVEMHSLWDLRTAKQIAQVLDDYRPFWYEDPIRMDNLDSLQNFARSTRFATAASETLGTRWAFREVMEKQAADVIIFDPTYTGGISEAKKIISMAEAYQLPIATHDCVGPVSFAVDVHLSINAPNALVQECVRAFYNTWYKELVTEVPVVKDGFVYPLTGPGLGTKLNPEVFTRSDVTIKESKV</sequence>
<evidence type="ECO:0000313" key="4">
    <source>
        <dbReference type="EMBL" id="MBP1934534.1"/>
    </source>
</evidence>
<dbReference type="SUPFAM" id="SSF51604">
    <property type="entry name" value="Enolase C-terminal domain-like"/>
    <property type="match status" value="1"/>
</dbReference>
<dbReference type="CDD" id="cd03316">
    <property type="entry name" value="MR_like"/>
    <property type="match status" value="1"/>
</dbReference>
<gene>
    <name evidence="4" type="ORF">J2Z37_004554</name>
</gene>
<dbReference type="InterPro" id="IPR029065">
    <property type="entry name" value="Enolase_C-like"/>
</dbReference>
<keyword evidence="2" id="KW-0456">Lyase</keyword>
<evidence type="ECO:0000256" key="2">
    <source>
        <dbReference type="ARBA" id="ARBA00023239"/>
    </source>
</evidence>
<dbReference type="SMART" id="SM00922">
    <property type="entry name" value="MR_MLE"/>
    <property type="match status" value="1"/>
</dbReference>
<feature type="domain" description="Mandelate racemase/muconate lactonizing enzyme C-terminal" evidence="3">
    <location>
        <begin position="160"/>
        <end position="267"/>
    </location>
</feature>
<dbReference type="InterPro" id="IPR029017">
    <property type="entry name" value="Enolase-like_N"/>
</dbReference>
<dbReference type="Pfam" id="PF02746">
    <property type="entry name" value="MR_MLE_N"/>
    <property type="match status" value="1"/>
</dbReference>
<dbReference type="InterPro" id="IPR036849">
    <property type="entry name" value="Enolase-like_C_sf"/>
</dbReference>
<dbReference type="Gene3D" id="3.30.390.10">
    <property type="entry name" value="Enolase-like, N-terminal domain"/>
    <property type="match status" value="1"/>
</dbReference>
<protein>
    <submittedName>
        <fullName evidence="4">L-alanine-DL-glutamate epimerase-like enolase superfamily enzyme</fullName>
    </submittedName>
</protein>
<evidence type="ECO:0000256" key="1">
    <source>
        <dbReference type="ARBA" id="ARBA00022723"/>
    </source>
</evidence>